<dbReference type="AlphaFoldDB" id="A0A9D2LRR8"/>
<reference evidence="2" key="2">
    <citation type="submission" date="2021-04" db="EMBL/GenBank/DDBJ databases">
        <authorList>
            <person name="Gilroy R."/>
        </authorList>
    </citation>
    <scope>NUCLEOTIDE SEQUENCE</scope>
    <source>
        <strain evidence="2">ChiSjej1B19-5720</strain>
    </source>
</reference>
<comment type="caution">
    <text evidence="2">The sequence shown here is derived from an EMBL/GenBank/DDBJ whole genome shotgun (WGS) entry which is preliminary data.</text>
</comment>
<proteinExistence type="predicted"/>
<dbReference type="PANTHER" id="PTHR33434:SF2">
    <property type="entry name" value="FATTY ACID-BINDING PROTEIN TM_1468"/>
    <property type="match status" value="1"/>
</dbReference>
<dbReference type="EMBL" id="DWYZ01000105">
    <property type="protein sequence ID" value="HJB28237.1"/>
    <property type="molecule type" value="Genomic_DNA"/>
</dbReference>
<dbReference type="Gene3D" id="3.30.1180.10">
    <property type="match status" value="1"/>
</dbReference>
<dbReference type="PANTHER" id="PTHR33434">
    <property type="entry name" value="DEGV DOMAIN-CONTAINING PROTEIN DR_1986-RELATED"/>
    <property type="match status" value="1"/>
</dbReference>
<dbReference type="PROSITE" id="PS51482">
    <property type="entry name" value="DEGV"/>
    <property type="match status" value="1"/>
</dbReference>
<dbReference type="NCBIfam" id="TIGR00762">
    <property type="entry name" value="DegV"/>
    <property type="match status" value="1"/>
</dbReference>
<dbReference type="InterPro" id="IPR043168">
    <property type="entry name" value="DegV_C"/>
</dbReference>
<evidence type="ECO:0000313" key="3">
    <source>
        <dbReference type="Proteomes" id="UP000823842"/>
    </source>
</evidence>
<dbReference type="InterPro" id="IPR050270">
    <property type="entry name" value="DegV_domain_contain"/>
</dbReference>
<sequence>MGKIAIVTDSNSGITQEQGRELGVSVLPMPFYINEKMYLEGITLTQEEFYQRLKNDEKISTSQPSPAEVCGLWDNLLREYDEVVHIPMSSGLSNSCESAMGLARDYDGKVQVVDNQRISVTQRQSVLDALTLRDAGKNAAEIKKVLEEEKFESSIYITVETLKYLKNGGRITPAAAAIGTVLNLKPVLQIQGEKLDAYAKVRGKKQAKRVMLKAMEEDLRKRFAAYAAKGEMCLQVVYSGTSSKEAEEYKLEVADAFPGYDIWVDRLSLSVACHIGDGALAITCAKKVTV</sequence>
<dbReference type="GO" id="GO:0008289">
    <property type="term" value="F:lipid binding"/>
    <property type="evidence" value="ECO:0007669"/>
    <property type="project" value="UniProtKB-KW"/>
</dbReference>
<accession>A0A9D2LRR8</accession>
<dbReference type="SUPFAM" id="SSF82549">
    <property type="entry name" value="DAK1/DegV-like"/>
    <property type="match status" value="1"/>
</dbReference>
<dbReference type="Pfam" id="PF02645">
    <property type="entry name" value="DegV"/>
    <property type="match status" value="1"/>
</dbReference>
<gene>
    <name evidence="2" type="ORF">IAA06_05535</name>
</gene>
<dbReference type="Proteomes" id="UP000823842">
    <property type="component" value="Unassembled WGS sequence"/>
</dbReference>
<reference evidence="2" key="1">
    <citation type="journal article" date="2021" name="PeerJ">
        <title>Extensive microbial diversity within the chicken gut microbiome revealed by metagenomics and culture.</title>
        <authorList>
            <person name="Gilroy R."/>
            <person name="Ravi A."/>
            <person name="Getino M."/>
            <person name="Pursley I."/>
            <person name="Horton D.L."/>
            <person name="Alikhan N.F."/>
            <person name="Baker D."/>
            <person name="Gharbi K."/>
            <person name="Hall N."/>
            <person name="Watson M."/>
            <person name="Adriaenssens E.M."/>
            <person name="Foster-Nyarko E."/>
            <person name="Jarju S."/>
            <person name="Secka A."/>
            <person name="Antonio M."/>
            <person name="Oren A."/>
            <person name="Chaudhuri R.R."/>
            <person name="La Ragione R."/>
            <person name="Hildebrand F."/>
            <person name="Pallen M.J."/>
        </authorList>
    </citation>
    <scope>NUCLEOTIDE SEQUENCE</scope>
    <source>
        <strain evidence="2">ChiSjej1B19-5720</strain>
    </source>
</reference>
<dbReference type="InterPro" id="IPR003797">
    <property type="entry name" value="DegV"/>
</dbReference>
<organism evidence="2 3">
    <name type="scientific">Candidatus Blautia faecavium</name>
    <dbReference type="NCBI Taxonomy" id="2838487"/>
    <lineage>
        <taxon>Bacteria</taxon>
        <taxon>Bacillati</taxon>
        <taxon>Bacillota</taxon>
        <taxon>Clostridia</taxon>
        <taxon>Lachnospirales</taxon>
        <taxon>Lachnospiraceae</taxon>
        <taxon>Blautia</taxon>
    </lineage>
</organism>
<name>A0A9D2LRR8_9FIRM</name>
<keyword evidence="1" id="KW-0446">Lipid-binding</keyword>
<protein>
    <submittedName>
        <fullName evidence="2">DegV family protein</fullName>
    </submittedName>
</protein>
<dbReference type="Gene3D" id="3.40.50.10170">
    <property type="match status" value="1"/>
</dbReference>
<evidence type="ECO:0000313" key="2">
    <source>
        <dbReference type="EMBL" id="HJB28237.1"/>
    </source>
</evidence>
<evidence type="ECO:0000256" key="1">
    <source>
        <dbReference type="ARBA" id="ARBA00023121"/>
    </source>
</evidence>